<evidence type="ECO:0000259" key="2">
    <source>
        <dbReference type="SMART" id="SM00867"/>
    </source>
</evidence>
<evidence type="ECO:0000313" key="3">
    <source>
        <dbReference type="EMBL" id="NDW05267.1"/>
    </source>
</evidence>
<keyword evidence="1" id="KW-0732">Signal</keyword>
<sequence length="211" mass="22649">MRSVVPALVLGLSAAGLTAPPMATPAAAQTIDINAGTYVNDPLHTNVLWKVDHFGLSTYIGRFADISATLELDPDDVTQSKLTATVDPASVDTHYPADDKSFDDEIESDMFLDAAKFPEAKFVSKSIEETGDKTGRVTGDLTLHGQTHEETMDVTFNTVVDPHPVSKLPTVGFSGTMTFDRTKYGIDTFAGPVGKDVTLEIEVEFVPAKAE</sequence>
<keyword evidence="4" id="KW-1185">Reference proteome</keyword>
<proteinExistence type="predicted"/>
<dbReference type="Pfam" id="PF04264">
    <property type="entry name" value="YceI"/>
    <property type="match status" value="1"/>
</dbReference>
<feature type="chain" id="PRO_5026735280" evidence="1">
    <location>
        <begin position="24"/>
        <end position="211"/>
    </location>
</feature>
<accession>A0A6N9T1R4</accession>
<dbReference type="InterPro" id="IPR007372">
    <property type="entry name" value="Lipid/polyisoprenoid-bd_YceI"/>
</dbReference>
<name>A0A6N9T1R4_9HYPH</name>
<organism evidence="3 4">
    <name type="scientific">Jiella pacifica</name>
    <dbReference type="NCBI Taxonomy" id="2696469"/>
    <lineage>
        <taxon>Bacteria</taxon>
        <taxon>Pseudomonadati</taxon>
        <taxon>Pseudomonadota</taxon>
        <taxon>Alphaproteobacteria</taxon>
        <taxon>Hyphomicrobiales</taxon>
        <taxon>Aurantimonadaceae</taxon>
        <taxon>Jiella</taxon>
    </lineage>
</organism>
<dbReference type="RefSeq" id="WP_163463525.1">
    <property type="nucleotide sequence ID" value="NZ_JAAAMG010000009.1"/>
</dbReference>
<dbReference type="AlphaFoldDB" id="A0A6N9T1R4"/>
<dbReference type="SMART" id="SM00867">
    <property type="entry name" value="YceI"/>
    <property type="match status" value="1"/>
</dbReference>
<gene>
    <name evidence="3" type="ORF">GTK09_12605</name>
</gene>
<comment type="caution">
    <text evidence="3">The sequence shown here is derived from an EMBL/GenBank/DDBJ whole genome shotgun (WGS) entry which is preliminary data.</text>
</comment>
<dbReference type="PANTHER" id="PTHR34406">
    <property type="entry name" value="PROTEIN YCEI"/>
    <property type="match status" value="1"/>
</dbReference>
<dbReference type="InterPro" id="IPR036761">
    <property type="entry name" value="TTHA0802/YceI-like_sf"/>
</dbReference>
<protein>
    <submittedName>
        <fullName evidence="3">Polyisoprenoid-binding protein</fullName>
    </submittedName>
</protein>
<evidence type="ECO:0000256" key="1">
    <source>
        <dbReference type="SAM" id="SignalP"/>
    </source>
</evidence>
<evidence type="ECO:0000313" key="4">
    <source>
        <dbReference type="Proteomes" id="UP000469011"/>
    </source>
</evidence>
<dbReference type="PANTHER" id="PTHR34406:SF1">
    <property type="entry name" value="PROTEIN YCEI"/>
    <property type="match status" value="1"/>
</dbReference>
<dbReference type="EMBL" id="JAAAMG010000009">
    <property type="protein sequence ID" value="NDW05267.1"/>
    <property type="molecule type" value="Genomic_DNA"/>
</dbReference>
<feature type="domain" description="Lipid/polyisoprenoid-binding YceI-like" evidence="2">
    <location>
        <begin position="37"/>
        <end position="206"/>
    </location>
</feature>
<dbReference type="Proteomes" id="UP000469011">
    <property type="component" value="Unassembled WGS sequence"/>
</dbReference>
<feature type="signal peptide" evidence="1">
    <location>
        <begin position="1"/>
        <end position="23"/>
    </location>
</feature>
<dbReference type="Gene3D" id="2.40.128.110">
    <property type="entry name" value="Lipid/polyisoprenoid-binding, YceI-like"/>
    <property type="match status" value="1"/>
</dbReference>
<reference evidence="3 4" key="1">
    <citation type="submission" date="2020-01" db="EMBL/GenBank/DDBJ databases">
        <title>Jiella pacifica sp. nov.</title>
        <authorList>
            <person name="Xue Z."/>
            <person name="Zhu S."/>
            <person name="Chen J."/>
            <person name="Yang J."/>
        </authorList>
    </citation>
    <scope>NUCLEOTIDE SEQUENCE [LARGE SCALE GENOMIC DNA]</scope>
    <source>
        <strain evidence="3 4">40Bstr34</strain>
    </source>
</reference>
<dbReference type="SUPFAM" id="SSF101874">
    <property type="entry name" value="YceI-like"/>
    <property type="match status" value="1"/>
</dbReference>